<dbReference type="EMBL" id="AGUE01000192">
    <property type="protein sequence ID" value="EHK97479.1"/>
    <property type="molecule type" value="Genomic_DNA"/>
</dbReference>
<sequence length="184" mass="17075">MMDVDSLEVTIGNADVEGEEVTTGALDVGALEAGIFDGTIVCANDSGAWAAGVESGFRDEGRRTGPPTGAGVVSVPGADDAGEGVGAIDEINGTTGAAGGGGVWAGAAIEVGATCASGVGAGAGAGDVEGLLSSLSSPDVGPGVVADSTPSSAEGGSSPGGGGGACLFSLISAGDSDLRDSCLG</sequence>
<organism evidence="2 3">
    <name type="scientific">Glarea lozoyensis (strain ATCC 74030 / MF5533)</name>
    <dbReference type="NCBI Taxonomy" id="1104152"/>
    <lineage>
        <taxon>Eukaryota</taxon>
        <taxon>Fungi</taxon>
        <taxon>Dikarya</taxon>
        <taxon>Ascomycota</taxon>
        <taxon>Pezizomycotina</taxon>
        <taxon>Leotiomycetes</taxon>
        <taxon>Helotiales</taxon>
        <taxon>Helotiaceae</taxon>
        <taxon>Glarea</taxon>
    </lineage>
</organism>
<dbReference type="AlphaFoldDB" id="H0EVE7"/>
<comment type="caution">
    <text evidence="2">The sequence shown here is derived from an EMBL/GenBank/DDBJ whole genome shotgun (WGS) entry which is preliminary data.</text>
</comment>
<dbReference type="HOGENOM" id="CLU_1468292_0_0_1"/>
<keyword evidence="3" id="KW-1185">Reference proteome</keyword>
<accession>H0EVE7</accession>
<name>H0EVE7_GLAL7</name>
<dbReference type="InParanoid" id="H0EVE7"/>
<gene>
    <name evidence="2" type="ORF">M7I_6745</name>
</gene>
<protein>
    <submittedName>
        <fullName evidence="2">Uncharacterized protein</fullName>
    </submittedName>
</protein>
<dbReference type="Proteomes" id="UP000005446">
    <property type="component" value="Unassembled WGS sequence"/>
</dbReference>
<proteinExistence type="predicted"/>
<evidence type="ECO:0000313" key="3">
    <source>
        <dbReference type="Proteomes" id="UP000005446"/>
    </source>
</evidence>
<evidence type="ECO:0000256" key="1">
    <source>
        <dbReference type="SAM" id="MobiDB-lite"/>
    </source>
</evidence>
<reference evidence="2 3" key="1">
    <citation type="journal article" date="2012" name="Eukaryot. Cell">
        <title>Genome sequence of the fungus Glarea lozoyensis: the first genome sequence of a species from the Helotiaceae family.</title>
        <authorList>
            <person name="Youssar L."/>
            <person name="Gruening B.A."/>
            <person name="Erxleben A."/>
            <person name="Guenther S."/>
            <person name="Huettel W."/>
        </authorList>
    </citation>
    <scope>NUCLEOTIDE SEQUENCE [LARGE SCALE GENOMIC DNA]</scope>
    <source>
        <strain evidence="3">ATCC 74030 / MF5533</strain>
    </source>
</reference>
<evidence type="ECO:0000313" key="2">
    <source>
        <dbReference type="EMBL" id="EHK97479.1"/>
    </source>
</evidence>
<feature type="region of interest" description="Disordered" evidence="1">
    <location>
        <begin position="139"/>
        <end position="160"/>
    </location>
</feature>
<feature type="region of interest" description="Disordered" evidence="1">
    <location>
        <begin position="57"/>
        <end position="78"/>
    </location>
</feature>